<comment type="caution">
    <text evidence="2">The sequence shown here is derived from an EMBL/GenBank/DDBJ whole genome shotgun (WGS) entry which is preliminary data.</text>
</comment>
<keyword evidence="3" id="KW-1185">Reference proteome</keyword>
<dbReference type="Gene3D" id="2.60.120.10">
    <property type="entry name" value="Jelly Rolls"/>
    <property type="match status" value="1"/>
</dbReference>
<organism evidence="2 3">
    <name type="scientific">Aquimarina atlantica</name>
    <dbReference type="NCBI Taxonomy" id="1317122"/>
    <lineage>
        <taxon>Bacteria</taxon>
        <taxon>Pseudomonadati</taxon>
        <taxon>Bacteroidota</taxon>
        <taxon>Flavobacteriia</taxon>
        <taxon>Flavobacteriales</taxon>
        <taxon>Flavobacteriaceae</taxon>
        <taxon>Aquimarina</taxon>
    </lineage>
</organism>
<feature type="domain" description="Cyclic nucleotide-binding" evidence="1">
    <location>
        <begin position="11"/>
        <end position="114"/>
    </location>
</feature>
<dbReference type="InterPro" id="IPR018490">
    <property type="entry name" value="cNMP-bd_dom_sf"/>
</dbReference>
<evidence type="ECO:0000259" key="1">
    <source>
        <dbReference type="PROSITE" id="PS50042"/>
    </source>
</evidence>
<reference evidence="2 3" key="1">
    <citation type="submission" date="2014-04" db="EMBL/GenBank/DDBJ databases">
        <title>Aquimarina sp. 22II-S11-z7 Genome Sequencing.</title>
        <authorList>
            <person name="Lai Q."/>
        </authorList>
    </citation>
    <scope>NUCLEOTIDE SEQUENCE [LARGE SCALE GENOMIC DNA]</scope>
    <source>
        <strain evidence="2 3">22II-S11-z7</strain>
    </source>
</reference>
<gene>
    <name evidence="2" type="ORF">ATO12_05685</name>
</gene>
<dbReference type="InterPro" id="IPR000595">
    <property type="entry name" value="cNMP-bd_dom"/>
</dbReference>
<dbReference type="SUPFAM" id="SSF51206">
    <property type="entry name" value="cAMP-binding domain-like"/>
    <property type="match status" value="1"/>
</dbReference>
<name>A0A023BQ95_9FLAO</name>
<dbReference type="CDD" id="cd00038">
    <property type="entry name" value="CAP_ED"/>
    <property type="match status" value="1"/>
</dbReference>
<dbReference type="InterPro" id="IPR014710">
    <property type="entry name" value="RmlC-like_jellyroll"/>
</dbReference>
<dbReference type="EMBL" id="AQRA01000011">
    <property type="protein sequence ID" value="EZH71868.1"/>
    <property type="molecule type" value="Genomic_DNA"/>
</dbReference>
<accession>A0A023BQ95</accession>
<dbReference type="eggNOG" id="COG0664">
    <property type="taxonomic scope" value="Bacteria"/>
</dbReference>
<sequence length="190" mass="22587">MITTLAAYIRNYIDISDEEMGLFYRHLKVRKFKKKEYVLEEGKICKARYFIVKGCVRSYYIDEKGVERILDFGIDEWWFTNYNSLINQSPSENFIQTIEDSVILELHQDSFDELSAKLPKIDRLFRIITEKTHIAHINKTKYTRSLSGEHLYKQFVLSNPKFSQRVPQYMIASYLGLSPEFVSKVKARYR</sequence>
<evidence type="ECO:0000313" key="2">
    <source>
        <dbReference type="EMBL" id="EZH71868.1"/>
    </source>
</evidence>
<protein>
    <recommendedName>
        <fullName evidence="1">Cyclic nucleotide-binding domain-containing protein</fullName>
    </recommendedName>
</protein>
<dbReference type="STRING" id="1317122.ATO12_05685"/>
<dbReference type="Proteomes" id="UP000023541">
    <property type="component" value="Unassembled WGS sequence"/>
</dbReference>
<dbReference type="AlphaFoldDB" id="A0A023BQ95"/>
<dbReference type="Pfam" id="PF00027">
    <property type="entry name" value="cNMP_binding"/>
    <property type="match status" value="1"/>
</dbReference>
<evidence type="ECO:0000313" key="3">
    <source>
        <dbReference type="Proteomes" id="UP000023541"/>
    </source>
</evidence>
<dbReference type="PROSITE" id="PS50042">
    <property type="entry name" value="CNMP_BINDING_3"/>
    <property type="match status" value="1"/>
</dbReference>
<dbReference type="RefSeq" id="WP_034246694.1">
    <property type="nucleotide sequence ID" value="NZ_AQRA01000011.1"/>
</dbReference>
<proteinExistence type="predicted"/>